<dbReference type="GO" id="GO:0012505">
    <property type="term" value="C:endomembrane system"/>
    <property type="evidence" value="ECO:0007669"/>
    <property type="project" value="UniProtKB-SubCell"/>
</dbReference>
<dbReference type="EMBL" id="JPWI01000011">
    <property type="protein sequence ID" value="RCK43928.1"/>
    <property type="molecule type" value="Genomic_DNA"/>
</dbReference>
<keyword evidence="4 5" id="KW-0472">Membrane</keyword>
<evidence type="ECO:0000256" key="1">
    <source>
        <dbReference type="ARBA" id="ARBA00004127"/>
    </source>
</evidence>
<evidence type="ECO:0000256" key="5">
    <source>
        <dbReference type="SAM" id="Phobius"/>
    </source>
</evidence>
<evidence type="ECO:0000256" key="3">
    <source>
        <dbReference type="ARBA" id="ARBA00022989"/>
    </source>
</evidence>
<reference evidence="7 8" key="1">
    <citation type="submission" date="2014-07" db="EMBL/GenBank/DDBJ databases">
        <title>Draft genome sequence of Thalassospira profundimaris PR54-5.</title>
        <authorList>
            <person name="Lai Q."/>
            <person name="Shao Z."/>
        </authorList>
    </citation>
    <scope>NUCLEOTIDE SEQUENCE [LARGE SCALE GENOMIC DNA]</scope>
    <source>
        <strain evidence="7 8">PR54-5</strain>
    </source>
</reference>
<dbReference type="OrthoDB" id="9804184at2"/>
<evidence type="ECO:0000259" key="6">
    <source>
        <dbReference type="Pfam" id="PF06803"/>
    </source>
</evidence>
<evidence type="ECO:0000313" key="8">
    <source>
        <dbReference type="Proteomes" id="UP000252255"/>
    </source>
</evidence>
<dbReference type="Pfam" id="PF06803">
    <property type="entry name" value="DUF1232"/>
    <property type="match status" value="1"/>
</dbReference>
<keyword evidence="3 5" id="KW-1133">Transmembrane helix</keyword>
<dbReference type="AlphaFoldDB" id="A0A367WRB5"/>
<sequence length="114" mass="12374">MIVPNMLRTLMRGDVGLKSKLLLLAGLIYLISPVDFLPDILVGFGWLDDIVIVPLLGWLSYRSLPPAVQDDIVPAESDAASSSRRVYLYLGLLIIVVILILVLGSAENATLSVN</sequence>
<evidence type="ECO:0000256" key="4">
    <source>
        <dbReference type="ARBA" id="ARBA00023136"/>
    </source>
</evidence>
<name>A0A367WRB5_9PROT</name>
<feature type="domain" description="DUF1232" evidence="6">
    <location>
        <begin position="20"/>
        <end position="55"/>
    </location>
</feature>
<keyword evidence="2 5" id="KW-0812">Transmembrane</keyword>
<comment type="subcellular location">
    <subcellularLocation>
        <location evidence="1">Endomembrane system</location>
        <topology evidence="1">Multi-pass membrane protein</topology>
    </subcellularLocation>
</comment>
<gene>
    <name evidence="7" type="ORF">TH30_16285</name>
</gene>
<evidence type="ECO:0000313" key="7">
    <source>
        <dbReference type="EMBL" id="RCK43928.1"/>
    </source>
</evidence>
<evidence type="ECO:0000256" key="2">
    <source>
        <dbReference type="ARBA" id="ARBA00022692"/>
    </source>
</evidence>
<protein>
    <recommendedName>
        <fullName evidence="6">DUF1232 domain-containing protein</fullName>
    </recommendedName>
</protein>
<dbReference type="Proteomes" id="UP000252255">
    <property type="component" value="Unassembled WGS sequence"/>
</dbReference>
<dbReference type="InterPro" id="IPR010652">
    <property type="entry name" value="DUF1232"/>
</dbReference>
<feature type="transmembrane region" description="Helical" evidence="5">
    <location>
        <begin position="21"/>
        <end position="47"/>
    </location>
</feature>
<feature type="transmembrane region" description="Helical" evidence="5">
    <location>
        <begin position="86"/>
        <end position="106"/>
    </location>
</feature>
<accession>A0A367WRB5</accession>
<comment type="caution">
    <text evidence="7">The sequence shown here is derived from an EMBL/GenBank/DDBJ whole genome shotgun (WGS) entry which is preliminary data.</text>
</comment>
<organism evidence="7 8">
    <name type="scientific">Thalassospira profundimaris</name>
    <dbReference type="NCBI Taxonomy" id="502049"/>
    <lineage>
        <taxon>Bacteria</taxon>
        <taxon>Pseudomonadati</taxon>
        <taxon>Pseudomonadota</taxon>
        <taxon>Alphaproteobacteria</taxon>
        <taxon>Rhodospirillales</taxon>
        <taxon>Thalassospiraceae</taxon>
        <taxon>Thalassospira</taxon>
    </lineage>
</organism>
<proteinExistence type="predicted"/>